<accession>A0ABM9I6A1</accession>
<dbReference type="InterPro" id="IPR007684">
    <property type="entry name" value="Znf_Ogr/Delta"/>
</dbReference>
<reference evidence="2 3" key="1">
    <citation type="submission" date="2023-03" db="EMBL/GenBank/DDBJ databases">
        <authorList>
            <person name="Pearce D."/>
        </authorList>
    </citation>
    <scope>NUCLEOTIDE SEQUENCE [LARGE SCALE GENOMIC DNA]</scope>
    <source>
        <strain evidence="2">Msz</strain>
    </source>
</reference>
<proteinExistence type="predicted"/>
<dbReference type="Pfam" id="PF04606">
    <property type="entry name" value="Ogr_Delta"/>
    <property type="match status" value="1"/>
</dbReference>
<dbReference type="EMBL" id="OX458333">
    <property type="protein sequence ID" value="CAI8919187.1"/>
    <property type="molecule type" value="Genomic_DNA"/>
</dbReference>
<dbReference type="Proteomes" id="UP001162030">
    <property type="component" value="Chromosome"/>
</dbReference>
<name>A0ABM9I6A1_9GAMM</name>
<evidence type="ECO:0000313" key="3">
    <source>
        <dbReference type="Proteomes" id="UP001162030"/>
    </source>
</evidence>
<evidence type="ECO:0000313" key="2">
    <source>
        <dbReference type="EMBL" id="CAI8919187.1"/>
    </source>
</evidence>
<keyword evidence="3" id="KW-1185">Reference proteome</keyword>
<feature type="domain" description="Zinc finger Ogr/Delta-type" evidence="1">
    <location>
        <begin position="15"/>
        <end position="62"/>
    </location>
</feature>
<protein>
    <submittedName>
        <fullName evidence="2">Ogr/Delta-like zinc finger</fullName>
    </submittedName>
</protein>
<sequence>MGRSHRRAKSFMRINCPHCGGKAAITSRHPQTKTAVNLYCHCRNVASCGATFVYCLALSHTINPPVNVTAQLAATIIRALPAEERAKLRGMVDL</sequence>
<gene>
    <name evidence="2" type="ORF">MSZNOR_3805</name>
</gene>
<evidence type="ECO:0000259" key="1">
    <source>
        <dbReference type="Pfam" id="PF04606"/>
    </source>
</evidence>
<organism evidence="2 3">
    <name type="scientific">Methylocaldum szegediense</name>
    <dbReference type="NCBI Taxonomy" id="73780"/>
    <lineage>
        <taxon>Bacteria</taxon>
        <taxon>Pseudomonadati</taxon>
        <taxon>Pseudomonadota</taxon>
        <taxon>Gammaproteobacteria</taxon>
        <taxon>Methylococcales</taxon>
        <taxon>Methylococcaceae</taxon>
        <taxon>Methylocaldum</taxon>
    </lineage>
</organism>